<evidence type="ECO:0000256" key="1">
    <source>
        <dbReference type="ARBA" id="ARBA00013260"/>
    </source>
</evidence>
<dbReference type="RefSeq" id="WP_024267769.1">
    <property type="nucleotide sequence ID" value="NC_023035.1"/>
</dbReference>
<dbReference type="HOGENOM" id="CLU_062456_4_2_12"/>
<dbReference type="PROSITE" id="PS01196">
    <property type="entry name" value="PEPT_TRNA_HYDROL_2"/>
    <property type="match status" value="1"/>
</dbReference>
<dbReference type="Proteomes" id="UP000018680">
    <property type="component" value="Chromosome"/>
</dbReference>
<keyword evidence="2" id="KW-0963">Cytoplasm</keyword>
<keyword evidence="11" id="KW-1185">Reference proteome</keyword>
<reference evidence="10 11" key="1">
    <citation type="journal article" date="2015" name="Stand. Genomic Sci.">
        <title>Complete genome sequence and description of Salinispira pacifica gen. nov., sp. nov., a novel spirochaete isolated form a hypersaline microbial mat.</title>
        <authorList>
            <person name="Ben Hania W."/>
            <person name="Joseph M."/>
            <person name="Schumann P."/>
            <person name="Bunk B."/>
            <person name="Fiebig A."/>
            <person name="Sproer C."/>
            <person name="Klenk H.P."/>
            <person name="Fardeau M.L."/>
            <person name="Spring S."/>
        </authorList>
    </citation>
    <scope>NUCLEOTIDE SEQUENCE [LARGE SCALE GENOMIC DNA]</scope>
    <source>
        <strain evidence="10 11">L21-RPul-D2</strain>
    </source>
</reference>
<evidence type="ECO:0000256" key="8">
    <source>
        <dbReference type="RuleBase" id="RU000673"/>
    </source>
</evidence>
<comment type="similarity">
    <text evidence="6 9">Belongs to the PTH family.</text>
</comment>
<dbReference type="EC" id="3.1.1.29" evidence="1 8"/>
<dbReference type="Gene3D" id="3.40.50.1470">
    <property type="entry name" value="Peptidyl-tRNA hydrolase"/>
    <property type="match status" value="1"/>
</dbReference>
<dbReference type="eggNOG" id="COG0193">
    <property type="taxonomic scope" value="Bacteria"/>
</dbReference>
<evidence type="ECO:0000256" key="9">
    <source>
        <dbReference type="RuleBase" id="RU004320"/>
    </source>
</evidence>
<proteinExistence type="inferred from homology"/>
<dbReference type="CDD" id="cd00462">
    <property type="entry name" value="PTH"/>
    <property type="match status" value="1"/>
</dbReference>
<evidence type="ECO:0000313" key="10">
    <source>
        <dbReference type="EMBL" id="AHC14846.1"/>
    </source>
</evidence>
<gene>
    <name evidence="10" type="ORF">L21SP2_1449</name>
</gene>
<dbReference type="PATRIC" id="fig|1307761.3.peg.1442"/>
<evidence type="ECO:0000256" key="2">
    <source>
        <dbReference type="ARBA" id="ARBA00022490"/>
    </source>
</evidence>
<dbReference type="OrthoDB" id="9800507at2"/>
<dbReference type="NCBIfam" id="TIGR00447">
    <property type="entry name" value="pth"/>
    <property type="match status" value="1"/>
</dbReference>
<dbReference type="SUPFAM" id="SSF53178">
    <property type="entry name" value="Peptidyl-tRNA hydrolase-like"/>
    <property type="match status" value="1"/>
</dbReference>
<dbReference type="InterPro" id="IPR001328">
    <property type="entry name" value="Pept_tRNA_hydro"/>
</dbReference>
<dbReference type="Pfam" id="PF01195">
    <property type="entry name" value="Pept_tRNA_hydro"/>
    <property type="match status" value="1"/>
</dbReference>
<evidence type="ECO:0000256" key="6">
    <source>
        <dbReference type="ARBA" id="ARBA00038063"/>
    </source>
</evidence>
<dbReference type="KEGG" id="slr:L21SP2_1449"/>
<sequence>MKQSQKQNLKLKSNILSGEGSPDAVLPQGGVPVHQLIPTSDLLSGGSAPLSLPRNTGRTFLAPVFRLFSKQSPHQIKRSLCILGLGNPGREYQNTRHNIGFWLADELARHASVRFRKRPFSPYLHAKIPAQRLVPQGDAEDLHFDELILVKPLTYMNRSGKVIPHLFRQFGKPMQFLVAVDNMDLNPGTIRMKKRGGTAGHNGLKSVVHYLDKGFWPLYMGIGRPEKDGSVIEHVLGTAEESEMERYRRITRDLPEILFTLFTSPVEQTIERINTYSISEISAGA</sequence>
<evidence type="ECO:0000256" key="3">
    <source>
        <dbReference type="ARBA" id="ARBA00022555"/>
    </source>
</evidence>
<dbReference type="AlphaFoldDB" id="V5WI49"/>
<dbReference type="InterPro" id="IPR036416">
    <property type="entry name" value="Pept_tRNA_hydro_sf"/>
</dbReference>
<evidence type="ECO:0000256" key="4">
    <source>
        <dbReference type="ARBA" id="ARBA00022801"/>
    </source>
</evidence>
<dbReference type="PROSITE" id="PS01195">
    <property type="entry name" value="PEPT_TRNA_HYDROL_1"/>
    <property type="match status" value="1"/>
</dbReference>
<evidence type="ECO:0000313" key="11">
    <source>
        <dbReference type="Proteomes" id="UP000018680"/>
    </source>
</evidence>
<organism evidence="10 11">
    <name type="scientific">Salinispira pacifica</name>
    <dbReference type="NCBI Taxonomy" id="1307761"/>
    <lineage>
        <taxon>Bacteria</taxon>
        <taxon>Pseudomonadati</taxon>
        <taxon>Spirochaetota</taxon>
        <taxon>Spirochaetia</taxon>
        <taxon>Spirochaetales</taxon>
        <taxon>Spirochaetaceae</taxon>
        <taxon>Salinispira</taxon>
    </lineage>
</organism>
<accession>V5WI49</accession>
<evidence type="ECO:0000256" key="5">
    <source>
        <dbReference type="ARBA" id="ARBA00022884"/>
    </source>
</evidence>
<keyword evidence="4 8" id="KW-0378">Hydrolase</keyword>
<dbReference type="STRING" id="1307761.L21SP2_1449"/>
<dbReference type="InterPro" id="IPR018171">
    <property type="entry name" value="Pept_tRNA_hydro_CS"/>
</dbReference>
<dbReference type="PANTHER" id="PTHR17224:SF1">
    <property type="entry name" value="PEPTIDYL-TRNA HYDROLASE"/>
    <property type="match status" value="1"/>
</dbReference>
<keyword evidence="3" id="KW-0820">tRNA-binding</keyword>
<dbReference type="GO" id="GO:0000049">
    <property type="term" value="F:tRNA binding"/>
    <property type="evidence" value="ECO:0007669"/>
    <property type="project" value="UniProtKB-KW"/>
</dbReference>
<keyword evidence="5" id="KW-0694">RNA-binding</keyword>
<name>V5WI49_9SPIO</name>
<dbReference type="EMBL" id="CP006939">
    <property type="protein sequence ID" value="AHC14846.1"/>
    <property type="molecule type" value="Genomic_DNA"/>
</dbReference>
<dbReference type="PANTHER" id="PTHR17224">
    <property type="entry name" value="PEPTIDYL-TRNA HYDROLASE"/>
    <property type="match status" value="1"/>
</dbReference>
<evidence type="ECO:0000256" key="7">
    <source>
        <dbReference type="ARBA" id="ARBA00050038"/>
    </source>
</evidence>
<protein>
    <recommendedName>
        <fullName evidence="7 8">Peptidyl-tRNA hydrolase</fullName>
        <ecNumber evidence="1 8">3.1.1.29</ecNumber>
    </recommendedName>
</protein>
<dbReference type="GO" id="GO:0004045">
    <property type="term" value="F:peptidyl-tRNA hydrolase activity"/>
    <property type="evidence" value="ECO:0007669"/>
    <property type="project" value="UniProtKB-EC"/>
</dbReference>
<comment type="catalytic activity">
    <reaction evidence="8">
        <text>an N-acyl-L-alpha-aminoacyl-tRNA + H2O = an N-acyl-L-amino acid + a tRNA + H(+)</text>
        <dbReference type="Rhea" id="RHEA:54448"/>
        <dbReference type="Rhea" id="RHEA-COMP:10123"/>
        <dbReference type="Rhea" id="RHEA-COMP:13883"/>
        <dbReference type="ChEBI" id="CHEBI:15377"/>
        <dbReference type="ChEBI" id="CHEBI:15378"/>
        <dbReference type="ChEBI" id="CHEBI:59874"/>
        <dbReference type="ChEBI" id="CHEBI:78442"/>
        <dbReference type="ChEBI" id="CHEBI:138191"/>
        <dbReference type="EC" id="3.1.1.29"/>
    </reaction>
</comment>